<dbReference type="OrthoDB" id="33831at2157"/>
<proteinExistence type="predicted"/>
<dbReference type="GeneID" id="9165829"/>
<feature type="domain" description="NurA" evidence="1">
    <location>
        <begin position="47"/>
        <end position="381"/>
    </location>
</feature>
<dbReference type="Proteomes" id="UP000002376">
    <property type="component" value="Chromosome"/>
</dbReference>
<reference evidence="2 3" key="1">
    <citation type="journal article" date="2010" name="Stand. Genomic Sci.">
        <title>Complete genome sequence of Thermosphaera aggregans type strain (M11TL).</title>
        <authorList>
            <person name="Spring S."/>
            <person name="Rachel R."/>
            <person name="Lapidus A."/>
            <person name="Davenport K."/>
            <person name="Tice H."/>
            <person name="Copeland A."/>
            <person name="Cheng J.F."/>
            <person name="Lucas S."/>
            <person name="Chen F."/>
            <person name="Nolan M."/>
            <person name="Bruce D."/>
            <person name="Goodwin L."/>
            <person name="Pitluck S."/>
            <person name="Ivanova N."/>
            <person name="Mavromatis K."/>
            <person name="Ovchinnikova G."/>
            <person name="Pati A."/>
            <person name="Chen A."/>
            <person name="Palaniappan K."/>
            <person name="Land M."/>
            <person name="Hauser L."/>
            <person name="Chang Y.J."/>
            <person name="Jeffries C.C."/>
            <person name="Brettin T."/>
            <person name="Detter J.C."/>
            <person name="Tapia R."/>
            <person name="Han C."/>
            <person name="Heimerl T."/>
            <person name="Weikl F."/>
            <person name="Brambilla E."/>
            <person name="Goker M."/>
            <person name="Bristow J."/>
            <person name="Eisen J.A."/>
            <person name="Markowitz V."/>
            <person name="Hugenholtz P."/>
            <person name="Kyrpides N.C."/>
            <person name="Klenk H.P."/>
        </authorList>
    </citation>
    <scope>NUCLEOTIDE SEQUENCE [LARGE SCALE GENOMIC DNA]</scope>
    <source>
        <strain evidence="3">DSM 11486 / M11TL</strain>
    </source>
</reference>
<name>D5U1T7_THEAM</name>
<evidence type="ECO:0000313" key="2">
    <source>
        <dbReference type="EMBL" id="ADG91087.1"/>
    </source>
</evidence>
<accession>D5U1T7</accession>
<dbReference type="EMBL" id="CP001939">
    <property type="protein sequence ID" value="ADG91087.1"/>
    <property type="molecule type" value="Genomic_DNA"/>
</dbReference>
<dbReference type="RefSeq" id="WP_013129680.1">
    <property type="nucleotide sequence ID" value="NC_014160.1"/>
</dbReference>
<keyword evidence="3" id="KW-1185">Reference proteome</keyword>
<dbReference type="AlphaFoldDB" id="D5U1T7"/>
<evidence type="ECO:0000313" key="3">
    <source>
        <dbReference type="Proteomes" id="UP000002376"/>
    </source>
</evidence>
<dbReference type="InterPro" id="IPR018977">
    <property type="entry name" value="NurA_domain"/>
</dbReference>
<sequence length="413" mass="45918">MKEYLLELALRRKDKIVRAIQQLSNEEYRVMAEENWVEYTPSPNPPESVAAVDGSSLILELRDASLYGVKAYALTRHGSTVRHKYLGDVGVVTVANAPGFARAFREICETKTALSSSSRLLIVDGSIISLLINPEPLTRIGIKRGLQAAEELAGLDVTVSLFDKLLEQAGELEKEDLYYGEPFISRLILEEALTGGGRDAGKTGSDPEAAYAFIVFIEKLLSLRLLLEKFMSGGRRLAYVSKRSRSKEYLRRLRGTGDGGFFKGRVSGPTDMAVFSNYTRTAGFSEPLIVEEVETIKDLPSEGVLRRLVRDYFENIGIILTYVRLAQDGPVLKLEIPFDKSSRVSAARAREVVKEVMDMLAGESHNGYPYPLIQVDKLVKVTRQDLTQIAFSLGILPSLTGREVLGEWYVELD</sequence>
<organism evidence="2 3">
    <name type="scientific">Thermosphaera aggregans (strain DSM 11486 / M11TL)</name>
    <dbReference type="NCBI Taxonomy" id="633148"/>
    <lineage>
        <taxon>Archaea</taxon>
        <taxon>Thermoproteota</taxon>
        <taxon>Thermoprotei</taxon>
        <taxon>Desulfurococcales</taxon>
        <taxon>Desulfurococcaceae</taxon>
        <taxon>Thermosphaera</taxon>
    </lineage>
</organism>
<dbReference type="STRING" id="633148.Tagg_0814"/>
<dbReference type="Pfam" id="PF09376">
    <property type="entry name" value="NurA"/>
    <property type="match status" value="1"/>
</dbReference>
<evidence type="ECO:0000259" key="1">
    <source>
        <dbReference type="SMART" id="SM00933"/>
    </source>
</evidence>
<gene>
    <name evidence="2" type="ordered locus">Tagg_0814</name>
</gene>
<dbReference type="eggNOG" id="arCOG00367">
    <property type="taxonomic scope" value="Archaea"/>
</dbReference>
<protein>
    <submittedName>
        <fullName evidence="2">NurA domain protein</fullName>
    </submittedName>
</protein>
<dbReference type="HOGENOM" id="CLU_056881_0_0_2"/>
<reference evidence="3" key="2">
    <citation type="journal article" date="2010" name="Stand. Genomic Sci.">
        <title>Complete genome sequence of Thermosphaera aggregans type strain (M11TLT).</title>
        <authorList>
            <person name="Spring S."/>
            <person name="Rachel R."/>
            <person name="Lapidus A."/>
            <person name="Davenport K."/>
            <person name="Tice H."/>
            <person name="Copeland A."/>
            <person name="Cheng J.-F."/>
            <person name="Lucas S."/>
            <person name="Chen F."/>
            <person name="Nolan M."/>
            <person name="Bruce D."/>
            <person name="Goodwin L."/>
            <person name="Pitluck S."/>
            <person name="Ivanova N."/>
            <person name="Mavromatis K."/>
            <person name="Ovchinnikova G."/>
            <person name="Pati A."/>
            <person name="Chen A."/>
            <person name="Palaniappan K."/>
            <person name="Land M."/>
            <person name="Hauser L."/>
            <person name="Chang Y.-J."/>
            <person name="Jeffries C.C."/>
            <person name="Brettin T."/>
            <person name="Detter J.C."/>
            <person name="Tapia R."/>
            <person name="Han C."/>
            <person name="Heimerl T."/>
            <person name="Weikl F."/>
            <person name="Brambilla E."/>
            <person name="Goker M."/>
            <person name="Bristow J."/>
            <person name="Eisen J.A."/>
            <person name="Markowitz V."/>
            <person name="Hugenholtz P."/>
            <person name="Kyrpides N.C."/>
            <person name="Klenk H.-P."/>
        </authorList>
    </citation>
    <scope>NUCLEOTIDE SEQUENCE [LARGE SCALE GENOMIC DNA]</scope>
    <source>
        <strain evidence="3">DSM 11486 / M11TL</strain>
    </source>
</reference>
<reference key="3">
    <citation type="submission" date="2010-02" db="EMBL/GenBank/DDBJ databases">
        <title>Complete genome sequence of Thermosphaera aggregans type strain (M11TL).</title>
        <authorList>
            <consortium name="US DOE Joint Genome Institute (JGI-PGF)"/>
            <person name="Spring S."/>
            <person name="Lapidus A."/>
            <person name="Munk C."/>
            <person name="Schroeder M."/>
            <person name="Glavina Del Rio T."/>
            <person name="Tice H."/>
            <person name="Copeland A."/>
            <person name="Cheng J.-F."/>
            <person name="Lucas S."/>
            <person name="Chen F."/>
            <person name="Nolan M."/>
            <person name="Bruce D."/>
            <person name="Goodwin L."/>
            <person name="Pitluck S."/>
            <person name="Ivanova N."/>
            <person name="Mavromatis K."/>
            <person name="Ovchinnikova G."/>
            <person name="Pati A."/>
            <person name="Chen A."/>
            <person name="Palaniappan K."/>
            <person name="Land M."/>
            <person name="Hauser L."/>
            <person name="Chang Y.-J."/>
            <person name="Jeffries C.C."/>
            <person name="Brettin T."/>
            <person name="Detter J.C."/>
            <person name="Tapia R."/>
            <person name="Han C."/>
            <person name="Chain P."/>
            <person name="Heimerl T."/>
            <person name="Weik F."/>
            <person name="Goker M."/>
            <person name="Rachel R."/>
            <person name="Bristow J."/>
            <person name="Eisen J.A."/>
            <person name="Markowitz V."/>
            <person name="Hugenholtz P."/>
            <person name="Kyrpides N.C."/>
            <person name="Klenk H.-P."/>
        </authorList>
    </citation>
    <scope>NUCLEOTIDE SEQUENCE</scope>
    <source>
        <strain>DSM 11486</strain>
    </source>
</reference>
<dbReference type="KEGG" id="tag:Tagg_0814"/>
<dbReference type="SMART" id="SM00933">
    <property type="entry name" value="NurA"/>
    <property type="match status" value="1"/>
</dbReference>